<dbReference type="Gene3D" id="1.10.10.10">
    <property type="entry name" value="Winged helix-like DNA-binding domain superfamily/Winged helix DNA-binding domain"/>
    <property type="match status" value="1"/>
</dbReference>
<comment type="caution">
    <text evidence="6">The sequence shown here is derived from an EMBL/GenBank/DDBJ whole genome shotgun (WGS) entry which is preliminary data.</text>
</comment>
<evidence type="ECO:0000313" key="7">
    <source>
        <dbReference type="Proteomes" id="UP000031366"/>
    </source>
</evidence>
<dbReference type="SUPFAM" id="SSF46785">
    <property type="entry name" value="Winged helix' DNA-binding domain"/>
    <property type="match status" value="1"/>
</dbReference>
<dbReference type="GO" id="GO:0000976">
    <property type="term" value="F:transcription cis-regulatory region binding"/>
    <property type="evidence" value="ECO:0007669"/>
    <property type="project" value="TreeGrafter"/>
</dbReference>
<dbReference type="STRING" id="29341.RSJ17_16715"/>
<evidence type="ECO:0000313" key="6">
    <source>
        <dbReference type="EMBL" id="KIE46447.1"/>
    </source>
</evidence>
<reference evidence="6 7" key="1">
    <citation type="journal article" date="2015" name="Infect. Genet. Evol.">
        <title>Genomic sequences of six botulinum neurotoxin-producing strains representing three clostridial species illustrate the mobility and diversity of botulinum neurotoxin genes.</title>
        <authorList>
            <person name="Smith T.J."/>
            <person name="Hill K.K."/>
            <person name="Xie G."/>
            <person name="Foley B.T."/>
            <person name="Williamson C.H."/>
            <person name="Foster J.T."/>
            <person name="Johnson S.L."/>
            <person name="Chertkov O."/>
            <person name="Teshima H."/>
            <person name="Gibbons H.S."/>
            <person name="Johnsky L.A."/>
            <person name="Karavis M.A."/>
            <person name="Smith L.A."/>
        </authorList>
    </citation>
    <scope>NUCLEOTIDE SEQUENCE [LARGE SCALE GENOMIC DNA]</scope>
    <source>
        <strain evidence="6 7">CDC 2741</strain>
    </source>
</reference>
<keyword evidence="7" id="KW-1185">Reference proteome</keyword>
<dbReference type="EMBL" id="AYSO01000017">
    <property type="protein sequence ID" value="KIE46447.1"/>
    <property type="molecule type" value="Genomic_DNA"/>
</dbReference>
<dbReference type="PRINTS" id="PR00039">
    <property type="entry name" value="HTHLYSR"/>
</dbReference>
<dbReference type="GO" id="GO:0003700">
    <property type="term" value="F:DNA-binding transcription factor activity"/>
    <property type="evidence" value="ECO:0007669"/>
    <property type="project" value="InterPro"/>
</dbReference>
<organism evidence="6 7">
    <name type="scientific">Clostridium argentinense CDC 2741</name>
    <dbReference type="NCBI Taxonomy" id="1418104"/>
    <lineage>
        <taxon>Bacteria</taxon>
        <taxon>Bacillati</taxon>
        <taxon>Bacillota</taxon>
        <taxon>Clostridia</taxon>
        <taxon>Eubacteriales</taxon>
        <taxon>Clostridiaceae</taxon>
        <taxon>Clostridium</taxon>
    </lineage>
</organism>
<accession>A0A0C1QZB3</accession>
<dbReference type="AlphaFoldDB" id="A0A0C1QZB3"/>
<evidence type="ECO:0000256" key="3">
    <source>
        <dbReference type="ARBA" id="ARBA00023125"/>
    </source>
</evidence>
<dbReference type="Pfam" id="PF00126">
    <property type="entry name" value="HTH_1"/>
    <property type="match status" value="1"/>
</dbReference>
<dbReference type="InterPro" id="IPR036390">
    <property type="entry name" value="WH_DNA-bd_sf"/>
</dbReference>
<dbReference type="PANTHER" id="PTHR30126:SF40">
    <property type="entry name" value="HTH-TYPE TRANSCRIPTIONAL REGULATOR GLTR"/>
    <property type="match status" value="1"/>
</dbReference>
<evidence type="ECO:0000256" key="4">
    <source>
        <dbReference type="ARBA" id="ARBA00023163"/>
    </source>
</evidence>
<comment type="similarity">
    <text evidence="1">Belongs to the LysR transcriptional regulatory family.</text>
</comment>
<dbReference type="Proteomes" id="UP000031366">
    <property type="component" value="Unassembled WGS sequence"/>
</dbReference>
<keyword evidence="3" id="KW-0238">DNA-binding</keyword>
<dbReference type="InterPro" id="IPR036388">
    <property type="entry name" value="WH-like_DNA-bd_sf"/>
</dbReference>
<feature type="domain" description="HTH lysR-type" evidence="5">
    <location>
        <begin position="1"/>
        <end position="58"/>
    </location>
</feature>
<dbReference type="SUPFAM" id="SSF53850">
    <property type="entry name" value="Periplasmic binding protein-like II"/>
    <property type="match status" value="1"/>
</dbReference>
<gene>
    <name evidence="6" type="ORF">U732_1761</name>
</gene>
<dbReference type="CDD" id="cd08420">
    <property type="entry name" value="PBP2_CysL_like"/>
    <property type="match status" value="1"/>
</dbReference>
<dbReference type="Pfam" id="PF03466">
    <property type="entry name" value="LysR_substrate"/>
    <property type="match status" value="1"/>
</dbReference>
<dbReference type="InterPro" id="IPR000847">
    <property type="entry name" value="LysR_HTH_N"/>
</dbReference>
<dbReference type="RefSeq" id="WP_039633607.1">
    <property type="nucleotide sequence ID" value="NZ_AYSO01000017.1"/>
</dbReference>
<evidence type="ECO:0000256" key="1">
    <source>
        <dbReference type="ARBA" id="ARBA00009437"/>
    </source>
</evidence>
<dbReference type="Gene3D" id="3.40.190.290">
    <property type="match status" value="1"/>
</dbReference>
<dbReference type="PANTHER" id="PTHR30126">
    <property type="entry name" value="HTH-TYPE TRANSCRIPTIONAL REGULATOR"/>
    <property type="match status" value="1"/>
</dbReference>
<dbReference type="PROSITE" id="PS50931">
    <property type="entry name" value="HTH_LYSR"/>
    <property type="match status" value="1"/>
</dbReference>
<evidence type="ECO:0000259" key="5">
    <source>
        <dbReference type="PROSITE" id="PS50931"/>
    </source>
</evidence>
<dbReference type="InterPro" id="IPR005119">
    <property type="entry name" value="LysR_subst-bd"/>
</dbReference>
<keyword evidence="2" id="KW-0805">Transcription regulation</keyword>
<keyword evidence="4" id="KW-0804">Transcription</keyword>
<name>A0A0C1QZB3_9CLOT</name>
<dbReference type="OrthoDB" id="9785745at2"/>
<protein>
    <submittedName>
        <fullName evidence="6">Bacterial regulatory helix-turn-helix, lysR family protein</fullName>
    </submittedName>
</protein>
<proteinExistence type="inferred from homology"/>
<evidence type="ECO:0000256" key="2">
    <source>
        <dbReference type="ARBA" id="ARBA00023015"/>
    </source>
</evidence>
<sequence length="304" mass="34785">MIDIKLETFITVANTKNFTRAANILNMTQPAISHHIKLLEEYYNVKLIEKKHKTMELTRAGNILYKYALEVDKISKLVKNQITNEACTIKRYDVGATLTIGGYVLPPIIGNYKMSNKNIDIILQVENTETIIQKLFSGEIILGVIEGPFDKNKVIYEKLKDDELVFAISRKHQLAKRRSITIEEVLMEKLILRERGSGTRKVFEDYIDEQGYDPKKIIPYMEIGDITAIISLVESGLGATVVSCEALKPSVISRKIKILPIKNLTIKREFNFIYLKNSNMEFINNFIDFCKKECNKAELGKETL</sequence>